<reference evidence="3" key="1">
    <citation type="submission" date="2023-06" db="EMBL/GenBank/DDBJ databases">
        <title>Genomic analysis of the entomopathogenic nematode Steinernema hermaphroditum.</title>
        <authorList>
            <person name="Schwarz E.M."/>
            <person name="Heppert J.K."/>
            <person name="Baniya A."/>
            <person name="Schwartz H.T."/>
            <person name="Tan C.-H."/>
            <person name="Antoshechkin I."/>
            <person name="Sternberg P.W."/>
            <person name="Goodrich-Blair H."/>
            <person name="Dillman A.R."/>
        </authorList>
    </citation>
    <scope>NUCLEOTIDE SEQUENCE</scope>
    <source>
        <strain evidence="3">PS9179</strain>
        <tissue evidence="3">Whole animal</tissue>
    </source>
</reference>
<dbReference type="InterPro" id="IPR013087">
    <property type="entry name" value="Znf_C2H2_type"/>
</dbReference>
<proteinExistence type="predicted"/>
<feature type="region of interest" description="Disordered" evidence="1">
    <location>
        <begin position="274"/>
        <end position="301"/>
    </location>
</feature>
<dbReference type="EMBL" id="JAUCMV010000001">
    <property type="protein sequence ID" value="KAK0427708.1"/>
    <property type="molecule type" value="Genomic_DNA"/>
</dbReference>
<evidence type="ECO:0000313" key="4">
    <source>
        <dbReference type="Proteomes" id="UP001175271"/>
    </source>
</evidence>
<feature type="compositionally biased region" description="Basic and acidic residues" evidence="1">
    <location>
        <begin position="274"/>
        <end position="291"/>
    </location>
</feature>
<feature type="compositionally biased region" description="Polar residues" evidence="1">
    <location>
        <begin position="22"/>
        <end position="33"/>
    </location>
</feature>
<feature type="compositionally biased region" description="Polar residues" evidence="1">
    <location>
        <begin position="73"/>
        <end position="109"/>
    </location>
</feature>
<comment type="caution">
    <text evidence="3">The sequence shown here is derived from an EMBL/GenBank/DDBJ whole genome shotgun (WGS) entry which is preliminary data.</text>
</comment>
<feature type="domain" description="C2H2-type" evidence="2">
    <location>
        <begin position="115"/>
        <end position="140"/>
    </location>
</feature>
<sequence>MTEPPPSMRLQDVGVRKRVKSMDSTSTNSSVNEECNHEEAPETEQRAAERRILKILAEVPYMVAGDGEKSPPSRRTVSVPTTPKPAPSTQRKISVPNGNARSRTSTSPQPNKPAFVCDVEGCNWSGRTRTAWRSHRVQKHPQMKKINKPIICSFCSEDAQVNLGNMLRYRRHLLVDHGFHKFTLQKETLPSKEALREWMDRAQREHAVKFVTWGSAETHRGGIRVRRYYCSMSGMVMSKNDTKKAGTFCTCTLKVSEKPDGLFLEYCLVHSGHSEEQNPELPKPEALDDHPTPPVATPTMTTSPAQEIKAEFIEDVPEPEVAAMGFFSETVFDSHQEPSCDPVYEDLKPIAGQWGEEYSSTGDTMYFQLDENEDNPGELCRQAQNLSQRLTIFSNGLVSSVPLEVHDLLVTRMKELSDLIDSLHIECADHDPYSPKRRKLYSDNL</sequence>
<protein>
    <recommendedName>
        <fullName evidence="2">C2H2-type domain-containing protein</fullName>
    </recommendedName>
</protein>
<evidence type="ECO:0000313" key="3">
    <source>
        <dbReference type="EMBL" id="KAK0427708.1"/>
    </source>
</evidence>
<feature type="region of interest" description="Disordered" evidence="1">
    <location>
        <begin position="63"/>
        <end position="112"/>
    </location>
</feature>
<feature type="compositionally biased region" description="Basic and acidic residues" evidence="1">
    <location>
        <begin position="34"/>
        <end position="49"/>
    </location>
</feature>
<name>A0AA39IRF5_9BILA</name>
<dbReference type="Proteomes" id="UP001175271">
    <property type="component" value="Unassembled WGS sequence"/>
</dbReference>
<feature type="region of interest" description="Disordered" evidence="1">
    <location>
        <begin position="1"/>
        <end position="49"/>
    </location>
</feature>
<feature type="domain" description="C2H2-type" evidence="2">
    <location>
        <begin position="150"/>
        <end position="177"/>
    </location>
</feature>
<dbReference type="SMART" id="SM00355">
    <property type="entry name" value="ZnF_C2H2"/>
    <property type="match status" value="2"/>
</dbReference>
<gene>
    <name evidence="3" type="ORF">QR680_010382</name>
</gene>
<accession>A0AA39IRF5</accession>
<organism evidence="3 4">
    <name type="scientific">Steinernema hermaphroditum</name>
    <dbReference type="NCBI Taxonomy" id="289476"/>
    <lineage>
        <taxon>Eukaryota</taxon>
        <taxon>Metazoa</taxon>
        <taxon>Ecdysozoa</taxon>
        <taxon>Nematoda</taxon>
        <taxon>Chromadorea</taxon>
        <taxon>Rhabditida</taxon>
        <taxon>Tylenchina</taxon>
        <taxon>Panagrolaimomorpha</taxon>
        <taxon>Strongyloidoidea</taxon>
        <taxon>Steinernematidae</taxon>
        <taxon>Steinernema</taxon>
    </lineage>
</organism>
<evidence type="ECO:0000256" key="1">
    <source>
        <dbReference type="SAM" id="MobiDB-lite"/>
    </source>
</evidence>
<evidence type="ECO:0000259" key="2">
    <source>
        <dbReference type="SMART" id="SM00355"/>
    </source>
</evidence>
<keyword evidence="4" id="KW-1185">Reference proteome</keyword>
<dbReference type="AlphaFoldDB" id="A0AA39IRF5"/>